<dbReference type="InterPro" id="IPR056428">
    <property type="entry name" value="WH_GTF3C1"/>
</dbReference>
<comment type="caution">
    <text evidence="9">The sequence shown here is derived from an EMBL/GenBank/DDBJ whole genome shotgun (WGS) entry which is preliminary data.</text>
</comment>
<gene>
    <name evidence="9" type="ORF">BCR36DRAFT_357920</name>
</gene>
<name>A0A1Y1V2E9_9FUNG</name>
<feature type="region of interest" description="Disordered" evidence="6">
    <location>
        <begin position="967"/>
        <end position="1017"/>
    </location>
</feature>
<evidence type="ECO:0000256" key="5">
    <source>
        <dbReference type="ARBA" id="ARBA00023242"/>
    </source>
</evidence>
<feature type="compositionally biased region" description="Low complexity" evidence="6">
    <location>
        <begin position="1135"/>
        <end position="1161"/>
    </location>
</feature>
<feature type="compositionally biased region" description="Basic and acidic residues" evidence="6">
    <location>
        <begin position="1747"/>
        <end position="1758"/>
    </location>
</feature>
<dbReference type="GO" id="GO:0000127">
    <property type="term" value="C:transcription factor TFIIIC complex"/>
    <property type="evidence" value="ECO:0007669"/>
    <property type="project" value="InterPro"/>
</dbReference>
<dbReference type="InterPro" id="IPR036388">
    <property type="entry name" value="WH-like_DNA-bd_sf"/>
</dbReference>
<feature type="region of interest" description="Disordered" evidence="6">
    <location>
        <begin position="446"/>
        <end position="511"/>
    </location>
</feature>
<dbReference type="STRING" id="1754191.A0A1Y1V2E9"/>
<feature type="compositionally biased region" description="Basic and acidic residues" evidence="6">
    <location>
        <begin position="708"/>
        <end position="738"/>
    </location>
</feature>
<proteinExistence type="predicted"/>
<feature type="domain" description="Myb-like" evidence="7">
    <location>
        <begin position="1225"/>
        <end position="1282"/>
    </location>
</feature>
<feature type="region of interest" description="Disordered" evidence="6">
    <location>
        <begin position="697"/>
        <end position="752"/>
    </location>
</feature>
<feature type="compositionally biased region" description="Polar residues" evidence="6">
    <location>
        <begin position="495"/>
        <end position="508"/>
    </location>
</feature>
<evidence type="ECO:0000313" key="9">
    <source>
        <dbReference type="EMBL" id="ORX45783.1"/>
    </source>
</evidence>
<feature type="region of interest" description="Disordered" evidence="6">
    <location>
        <begin position="1113"/>
        <end position="1173"/>
    </location>
</feature>
<dbReference type="GO" id="GO:0003677">
    <property type="term" value="F:DNA binding"/>
    <property type="evidence" value="ECO:0007669"/>
    <property type="project" value="UniProtKB-KW"/>
</dbReference>
<feature type="compositionally biased region" description="Basic and acidic residues" evidence="6">
    <location>
        <begin position="473"/>
        <end position="489"/>
    </location>
</feature>
<feature type="compositionally biased region" description="Basic residues" evidence="6">
    <location>
        <begin position="1119"/>
        <end position="1133"/>
    </location>
</feature>
<dbReference type="EMBL" id="MCFH01000038">
    <property type="protein sequence ID" value="ORX45783.1"/>
    <property type="molecule type" value="Genomic_DNA"/>
</dbReference>
<organism evidence="9 10">
    <name type="scientific">Piromyces finnis</name>
    <dbReference type="NCBI Taxonomy" id="1754191"/>
    <lineage>
        <taxon>Eukaryota</taxon>
        <taxon>Fungi</taxon>
        <taxon>Fungi incertae sedis</taxon>
        <taxon>Chytridiomycota</taxon>
        <taxon>Chytridiomycota incertae sedis</taxon>
        <taxon>Neocallimastigomycetes</taxon>
        <taxon>Neocallimastigales</taxon>
        <taxon>Neocallimastigaceae</taxon>
        <taxon>Piromyces</taxon>
    </lineage>
</organism>
<reference evidence="9 10" key="1">
    <citation type="submission" date="2016-08" db="EMBL/GenBank/DDBJ databases">
        <title>Genomes of anaerobic fungi encode conserved fungal cellulosomes for biomass hydrolysis.</title>
        <authorList>
            <consortium name="DOE Joint Genome Institute"/>
            <person name="Haitjema C.H."/>
            <person name="Gilmore S.P."/>
            <person name="Henske J.K."/>
            <person name="Solomon K.V."/>
            <person name="De Groot R."/>
            <person name="Kuo A."/>
            <person name="Mondo S.J."/>
            <person name="Salamov A.A."/>
            <person name="Labutti K."/>
            <person name="Zhao Z."/>
            <person name="Chiniquy J."/>
            <person name="Barry K."/>
            <person name="Brewer H.M."/>
            <person name="Purvine S.O."/>
            <person name="Wright A.T."/>
            <person name="Boxma B."/>
            <person name="Van Alen T."/>
            <person name="Hackstein J.H."/>
            <person name="Baker S.E."/>
            <person name="Grigoriev I.V."/>
            <person name="O'Malley M.A."/>
        </authorList>
    </citation>
    <scope>NUCLEOTIDE SEQUENCE [LARGE SCALE GENOMIC DNA]</scope>
    <source>
        <strain evidence="10">finn</strain>
    </source>
</reference>
<feature type="region of interest" description="Disordered" evidence="6">
    <location>
        <begin position="1714"/>
        <end position="1822"/>
    </location>
</feature>
<dbReference type="InterPro" id="IPR001005">
    <property type="entry name" value="SANT/Myb"/>
</dbReference>
<keyword evidence="4" id="KW-0804">Transcription</keyword>
<dbReference type="InterPro" id="IPR056020">
    <property type="entry name" value="DUF7599"/>
</dbReference>
<evidence type="ECO:0000256" key="3">
    <source>
        <dbReference type="ARBA" id="ARBA00023125"/>
    </source>
</evidence>
<dbReference type="GO" id="GO:0006384">
    <property type="term" value="P:transcription initiation at RNA polymerase III promoter"/>
    <property type="evidence" value="ECO:0007669"/>
    <property type="project" value="InterPro"/>
</dbReference>
<dbReference type="Gene3D" id="1.10.10.60">
    <property type="entry name" value="Homeodomain-like"/>
    <property type="match status" value="1"/>
</dbReference>
<feature type="compositionally biased region" description="Basic and acidic residues" evidence="6">
    <location>
        <begin position="1773"/>
        <end position="1788"/>
    </location>
</feature>
<evidence type="ECO:0000259" key="8">
    <source>
        <dbReference type="PROSITE" id="PS51294"/>
    </source>
</evidence>
<feature type="compositionally biased region" description="Basic and acidic residues" evidence="6">
    <location>
        <begin position="988"/>
        <end position="1003"/>
    </location>
</feature>
<feature type="compositionally biased region" description="Basic residues" evidence="6">
    <location>
        <begin position="451"/>
        <end position="460"/>
    </location>
</feature>
<feature type="compositionally biased region" description="Polar residues" evidence="6">
    <location>
        <begin position="697"/>
        <end position="707"/>
    </location>
</feature>
<feature type="compositionally biased region" description="Basic and acidic residues" evidence="6">
    <location>
        <begin position="1162"/>
        <end position="1173"/>
    </location>
</feature>
<dbReference type="GO" id="GO:0042791">
    <property type="term" value="P:5S class rRNA transcription by RNA polymerase III"/>
    <property type="evidence" value="ECO:0007669"/>
    <property type="project" value="TreeGrafter"/>
</dbReference>
<sequence>MDNILKYCIPEISLEGGRGCTIKRFWHLLSKKCKEENENFTGIDKYMKNYLWTYVLQLKELAFHLADKDKEYEEIPLNIVSKETLESLNEKYGESFRIYVKNEYRKKHIIGSEDILCSRISNSQYLVLEAIAKNRSKGITQNDIAKKLDMDPRSLFHCLKILMDFKLIVKYPVVSKGIFTNLCILIRYALKNPSYLEYRNRNEKMFNKYHLLDESNNKGDPTKDSNEDDDMISVNSALVKIKITEILNSALNNILSATNLQTALGFYNCTLNQRKWFNRTLSLLCEKKYIEKIMVKKENRAPERCYKLLKMYTISRPQSHIDNVKDIDLQNNRKVDVIGEGGILVDLPLEYQVYRIIALSGEKGITANNIRNSLSFVGTRVLVRALEKLVRPSKAPKDIIGINRIAEFVGKERHYRYFAAGSFENFLRKSRNDLISDREIEKMVTTNNLISRKKSKRKPKTDKNEEQTTNTNNKDEEKNDNNDKNDKNDNINNESSVSTVNNQSSLEDSNSLSLQQTSLNDINNKELDSKVKTENILDEYIIQNKDFLNKYTQGKKNKIVSLTELRRRQYIIDRLEKENIIEINSILLNDLDEYEQNFSDNNHKIDKKTILRMVRVLEKEEALKILVVQLPTLYGEFINKTLILHQKVPTDSEEVKHFIDSMRDKNVLNTGKLKQHKVKFADSIEMENLDDLKKRIQFQQKPGTNKDNNQKLKSTMDDESKEKEESTNKENKENHEEENNNSSSNTTSSTKIKSENQSNTILWNCIAQNYGWITAKMIRVKILHLHILKCILKSKNLNELDKSQKYYPFETTLIIKEMTLDLYLKIIGQLSVSPELDNFLRIPDSKKRTILELPKNIRYIFFGGKMRFRRILKTTLEILIALKLIKPINEKGEEIEVNNQHYVPQDTLCHQYNFYISVPLYDYAIRELTFIKRFNIYNFDELNNYWIQLQCICQQRDPDIFSKNLETTTENKNTNEEKSGEEPVSSTEGDKTKENHEENHLEELTNDEENDNDKTNLSRKRIHYSKTVFEASHPLAYLTNIRNWQISISCTASQKLILDTYINKQKGITPLNNNALCKEIAAKIGVSEIRVKSYFTRYELKYRKKKLSLINYRNGVSHKGSRRNRSRIKKTRKMGSSSIPSGNSSNYGNGSNHSLSSSCNKDSNELMRGRPSFRDNILDHSSFKTGIKRKNSYSNKYTQSYNDNDLNSLPVIGDIEKYKSQYEANNKRKRPNWTASEDEILIHAYVISKHRADKAKLLWTPISLLFPNRTRELCRRRINVLLKNIYIQEKIRQLYIQWKSIYSIQLKKNKQKDEYQQHSTILNSIESVDTKDTTTIITPENPLIDTNAEAISAITVASTTATSDTSVTTVIETEATTSVMEVDDTNQSMTTQSTQPNTENITNINDNSVESNPISPISPATLKDSDDYLDLQLNKDLSDINLKPLVDYFMKHVNIQEPTKIADKYIPLPDSIQQVQALFNIKSTVSSYNDSETCLEDILEELSSLRAKLYALYCRPLTVNAFKQDIIDNCINEDNLMMMDNEESEKIKALIKMILMTPKEQYSSTQAFSVLNSFSQEEIILAIQKAKNESMLVKVKGFTDRRVPGRGFHLSDKFLSSLSKRLPENLIYQAALYEHDLRVALNDSPKGYVVFPPLIDGGGMASLIDLLSSGKIELKPIFKDHNKHHDFDIWIRKSDHSNELNTFKRRLTNEIDENNDDISTKENEDSSSLNKEDNEIGTSSLPGKQVKLIEDKNNKNDKLNSSNKSPKKIKKSVFSEEKSKELTKDSIKKTSSVQEKPGTDEKNSTKQAVPSKKEKHTFTGSSNNYQSLEERYKDFNAQDFIKKNLCHLKMFNVSTIYKIYQCIEEKKTKGITLNKIKAKLADILEDTTEFDLRTLLNQMIKCFVDKSNNISLIIPAGFKIRRYVAFKYIMPWILPQHYLEMNEEENNYVELNEFSNHKKCNPLYSPFKMWYNLDGEIVKSILKDCLETVLSCIVQNPGIYESRLFQKFSISMTKCELQDLLEMLLEKNIIRSKTIIKPKKPSIFDFDDSSNFDYIDYDGKNLNSNKITCYFPNNNWYRI</sequence>
<evidence type="ECO:0000313" key="10">
    <source>
        <dbReference type="Proteomes" id="UP000193719"/>
    </source>
</evidence>
<keyword evidence="3" id="KW-0238">DNA-binding</keyword>
<keyword evidence="10" id="KW-1185">Reference proteome</keyword>
<dbReference type="InterPro" id="IPR044210">
    <property type="entry name" value="Tfc3-like"/>
</dbReference>
<evidence type="ECO:0000256" key="6">
    <source>
        <dbReference type="SAM" id="MobiDB-lite"/>
    </source>
</evidence>
<keyword evidence="2" id="KW-0597">Phosphoprotein</keyword>
<reference evidence="9 10" key="2">
    <citation type="submission" date="2016-08" db="EMBL/GenBank/DDBJ databases">
        <title>Pervasive Adenine N6-methylation of Active Genes in Fungi.</title>
        <authorList>
            <consortium name="DOE Joint Genome Institute"/>
            <person name="Mondo S.J."/>
            <person name="Dannebaum R.O."/>
            <person name="Kuo R.C."/>
            <person name="Labutti K."/>
            <person name="Haridas S."/>
            <person name="Kuo A."/>
            <person name="Salamov A."/>
            <person name="Ahrendt S.R."/>
            <person name="Lipzen A."/>
            <person name="Sullivan W."/>
            <person name="Andreopoulos W.B."/>
            <person name="Clum A."/>
            <person name="Lindquist E."/>
            <person name="Daum C."/>
            <person name="Ramamoorthy G.K."/>
            <person name="Gryganskyi A."/>
            <person name="Culley D."/>
            <person name="Magnuson J.K."/>
            <person name="James T.Y."/>
            <person name="O'Malley M.A."/>
            <person name="Stajich J.E."/>
            <person name="Spatafora J.W."/>
            <person name="Visel A."/>
            <person name="Grigoriev I.V."/>
        </authorList>
    </citation>
    <scope>NUCLEOTIDE SEQUENCE [LARGE SCALE GENOMIC DNA]</scope>
    <source>
        <strain evidence="10">finn</strain>
    </source>
</reference>
<dbReference type="InterPro" id="IPR056467">
    <property type="entry name" value="eWH_GTF3C1"/>
</dbReference>
<dbReference type="InterPro" id="IPR017930">
    <property type="entry name" value="Myb_dom"/>
</dbReference>
<dbReference type="InterPro" id="IPR007309">
    <property type="entry name" value="TFIIIC_Bblock-bd"/>
</dbReference>
<dbReference type="Pfam" id="PF24101">
    <property type="entry name" value="WHD_GTF3C1"/>
    <property type="match status" value="1"/>
</dbReference>
<dbReference type="InterPro" id="IPR046488">
    <property type="entry name" value="Sfc3/Tfc3_C"/>
</dbReference>
<keyword evidence="5" id="KW-0539">Nucleus</keyword>
<dbReference type="OrthoDB" id="68020at2759"/>
<dbReference type="SUPFAM" id="SSF46785">
    <property type="entry name" value="Winged helix' DNA-binding domain"/>
    <property type="match status" value="1"/>
</dbReference>
<evidence type="ECO:0000256" key="4">
    <source>
        <dbReference type="ARBA" id="ARBA00023163"/>
    </source>
</evidence>
<dbReference type="Pfam" id="PF23704">
    <property type="entry name" value="WHD_GTF3C1_N"/>
    <property type="match status" value="1"/>
</dbReference>
<dbReference type="Proteomes" id="UP000193719">
    <property type="component" value="Unassembled WGS sequence"/>
</dbReference>
<dbReference type="Gene3D" id="1.10.10.10">
    <property type="entry name" value="Winged helix-like DNA-binding domain superfamily/Winged helix DNA-binding domain"/>
    <property type="match status" value="1"/>
</dbReference>
<accession>A0A1Y1V2E9</accession>
<dbReference type="SMART" id="SM00717">
    <property type="entry name" value="SANT"/>
    <property type="match status" value="1"/>
</dbReference>
<dbReference type="PANTHER" id="PTHR15180:SF1">
    <property type="entry name" value="GENERAL TRANSCRIPTION FACTOR 3C POLYPEPTIDE 1"/>
    <property type="match status" value="1"/>
</dbReference>
<dbReference type="SUPFAM" id="SSF46689">
    <property type="entry name" value="Homeodomain-like"/>
    <property type="match status" value="1"/>
</dbReference>
<dbReference type="GO" id="GO:0005634">
    <property type="term" value="C:nucleus"/>
    <property type="evidence" value="ECO:0007669"/>
    <property type="project" value="UniProtKB-SubCell"/>
</dbReference>
<evidence type="ECO:0000256" key="2">
    <source>
        <dbReference type="ARBA" id="ARBA00022553"/>
    </source>
</evidence>
<feature type="compositionally biased region" description="Basic and acidic residues" evidence="6">
    <location>
        <begin position="1718"/>
        <end position="1734"/>
    </location>
</feature>
<dbReference type="Pfam" id="PF04182">
    <property type="entry name" value="B-block_TFIIIC"/>
    <property type="match status" value="1"/>
</dbReference>
<dbReference type="Pfam" id="PF24538">
    <property type="entry name" value="DUF7599"/>
    <property type="match status" value="1"/>
</dbReference>
<dbReference type="InterPro" id="IPR036390">
    <property type="entry name" value="WH_DNA-bd_sf"/>
</dbReference>
<dbReference type="PROSITE" id="PS51294">
    <property type="entry name" value="HTH_MYB"/>
    <property type="match status" value="1"/>
</dbReference>
<dbReference type="CDD" id="cd00167">
    <property type="entry name" value="SANT"/>
    <property type="match status" value="1"/>
</dbReference>
<feature type="compositionally biased region" description="Low complexity" evidence="6">
    <location>
        <begin position="740"/>
        <end position="751"/>
    </location>
</feature>
<dbReference type="PANTHER" id="PTHR15180">
    <property type="entry name" value="GENERAL TRANSCRIPTION FACTOR 3C POLYPEPTIDE 1"/>
    <property type="match status" value="1"/>
</dbReference>
<evidence type="ECO:0000259" key="7">
    <source>
        <dbReference type="PROSITE" id="PS50090"/>
    </source>
</evidence>
<evidence type="ECO:0000256" key="1">
    <source>
        <dbReference type="ARBA" id="ARBA00004123"/>
    </source>
</evidence>
<dbReference type="PROSITE" id="PS50090">
    <property type="entry name" value="MYB_LIKE"/>
    <property type="match status" value="1"/>
</dbReference>
<protein>
    <submittedName>
        <fullName evidence="9">Uncharacterized protein</fullName>
    </submittedName>
</protein>
<comment type="subcellular location">
    <subcellularLocation>
        <location evidence="1">Nucleus</location>
    </subcellularLocation>
</comment>
<feature type="domain" description="HTH myb-type" evidence="8">
    <location>
        <begin position="1225"/>
        <end position="1286"/>
    </location>
</feature>
<dbReference type="InterPro" id="IPR009057">
    <property type="entry name" value="Homeodomain-like_sf"/>
</dbReference>
<dbReference type="Pfam" id="PF20222">
    <property type="entry name" value="DUF6581"/>
    <property type="match status" value="1"/>
</dbReference>